<gene>
    <name evidence="1" type="ordered locus">c4858</name>
</gene>
<keyword evidence="2" id="KW-1185">Reference proteome</keyword>
<dbReference type="EMBL" id="AE014075">
    <property type="protein sequence ID" value="AAN83286.1"/>
    <property type="molecule type" value="Genomic_DNA"/>
</dbReference>
<dbReference type="Proteomes" id="UP000001410">
    <property type="component" value="Chromosome"/>
</dbReference>
<dbReference type="KEGG" id="ecc:c4858"/>
<dbReference type="STRING" id="199310.c4858"/>
<dbReference type="HOGENOM" id="CLU_3024879_0_0_6"/>
<organism evidence="1 2">
    <name type="scientific">Escherichia coli O6:H1 (strain CFT073 / ATCC 700928 / UPEC)</name>
    <dbReference type="NCBI Taxonomy" id="199310"/>
    <lineage>
        <taxon>Bacteria</taxon>
        <taxon>Pseudomonadati</taxon>
        <taxon>Pseudomonadota</taxon>
        <taxon>Gammaproteobacteria</taxon>
        <taxon>Enterobacterales</taxon>
        <taxon>Enterobacteriaceae</taxon>
        <taxon>Escherichia</taxon>
    </lineage>
</organism>
<name>A0A0H2VCV1_ECOL6</name>
<reference evidence="1 2" key="1">
    <citation type="journal article" date="2002" name="Proc. Natl. Acad. Sci. U.S.A.">
        <title>Extensive mosaic structure revealed by the complete genome sequence of uropathogenic Escherichia coli.</title>
        <authorList>
            <person name="Welch R.A."/>
            <person name="Burland V."/>
            <person name="Plunkett G.III."/>
            <person name="Redford P."/>
            <person name="Roesch P."/>
            <person name="Rasko D."/>
            <person name="Buckles E.L."/>
            <person name="Liou S.R."/>
            <person name="Boutin A."/>
            <person name="Hackett J."/>
            <person name="Stroud D."/>
            <person name="Mayhew G.F."/>
            <person name="Rose D.J."/>
            <person name="Zhou S."/>
            <person name="Schwartz D.C."/>
            <person name="Perna N.T."/>
            <person name="Mobley H.L."/>
            <person name="Donnenberg M.S."/>
            <person name="Blattner F.R."/>
        </authorList>
    </citation>
    <scope>NUCLEOTIDE SEQUENCE [LARGE SCALE GENOMIC DNA]</scope>
    <source>
        <strain evidence="2">CFT073 / ATCC 700928 / UPEC</strain>
    </source>
</reference>
<protein>
    <submittedName>
        <fullName evidence="1">Uncharacterized protein</fullName>
    </submittedName>
</protein>
<accession>A0A0H2VCV1</accession>
<dbReference type="AlphaFoldDB" id="A0A0H2VCV1"/>
<evidence type="ECO:0000313" key="1">
    <source>
        <dbReference type="EMBL" id="AAN83286.1"/>
    </source>
</evidence>
<sequence length="55" mass="6025">MPKYPHRNRVTHLLILIIFSSRHISDEMSVKIELSINLSPVAAAADLLAITALSG</sequence>
<proteinExistence type="predicted"/>
<evidence type="ECO:0000313" key="2">
    <source>
        <dbReference type="Proteomes" id="UP000001410"/>
    </source>
</evidence>